<keyword evidence="6" id="KW-1185">Reference proteome</keyword>
<dbReference type="EMBL" id="CAJOBA010069438">
    <property type="protein sequence ID" value="CAF4382793.1"/>
    <property type="molecule type" value="Genomic_DNA"/>
</dbReference>
<dbReference type="Proteomes" id="UP000677228">
    <property type="component" value="Unassembled WGS sequence"/>
</dbReference>
<dbReference type="EMBL" id="CAJNOK010046293">
    <property type="protein sequence ID" value="CAF1582727.1"/>
    <property type="molecule type" value="Genomic_DNA"/>
</dbReference>
<proteinExistence type="predicted"/>
<dbReference type="EMBL" id="CAJOBC010104866">
    <property type="protein sequence ID" value="CAF4494192.1"/>
    <property type="molecule type" value="Genomic_DNA"/>
</dbReference>
<name>A0A816BN07_9BILA</name>
<organism evidence="3 6">
    <name type="scientific">Didymodactylos carnosus</name>
    <dbReference type="NCBI Taxonomy" id="1234261"/>
    <lineage>
        <taxon>Eukaryota</taxon>
        <taxon>Metazoa</taxon>
        <taxon>Spiralia</taxon>
        <taxon>Gnathifera</taxon>
        <taxon>Rotifera</taxon>
        <taxon>Eurotatoria</taxon>
        <taxon>Bdelloidea</taxon>
        <taxon>Philodinida</taxon>
        <taxon>Philodinidae</taxon>
        <taxon>Didymodactylos</taxon>
    </lineage>
</organism>
<accession>A0A816BN07</accession>
<feature type="chain" id="PRO_5036412684" evidence="1">
    <location>
        <begin position="21"/>
        <end position="89"/>
    </location>
</feature>
<keyword evidence="1" id="KW-0732">Signal</keyword>
<dbReference type="Proteomes" id="UP000681722">
    <property type="component" value="Unassembled WGS sequence"/>
</dbReference>
<feature type="signal peptide" evidence="1">
    <location>
        <begin position="1"/>
        <end position="20"/>
    </location>
</feature>
<evidence type="ECO:0000313" key="6">
    <source>
        <dbReference type="Proteomes" id="UP000663829"/>
    </source>
</evidence>
<evidence type="ECO:0000256" key="1">
    <source>
        <dbReference type="SAM" id="SignalP"/>
    </source>
</evidence>
<comment type="caution">
    <text evidence="3">The sequence shown here is derived from an EMBL/GenBank/DDBJ whole genome shotgun (WGS) entry which is preliminary data.</text>
</comment>
<sequence length="89" mass="8500">MKLLLTLFIASNLLVSGCHGGLLGFLTGSVVCHGLCTTAYVACLGAGEVGAIAATAGIATPAVIAACTAAQTACIAACVTTFTVGSGPV</sequence>
<dbReference type="AlphaFoldDB" id="A0A816BN07"/>
<protein>
    <submittedName>
        <fullName evidence="3">Uncharacterized protein</fullName>
    </submittedName>
</protein>
<dbReference type="PROSITE" id="PS51257">
    <property type="entry name" value="PROKAR_LIPOPROTEIN"/>
    <property type="match status" value="1"/>
</dbReference>
<evidence type="ECO:0000313" key="4">
    <source>
        <dbReference type="EMBL" id="CAF4382793.1"/>
    </source>
</evidence>
<reference evidence="3" key="1">
    <citation type="submission" date="2021-02" db="EMBL/GenBank/DDBJ databases">
        <authorList>
            <person name="Nowell W R."/>
        </authorList>
    </citation>
    <scope>NUCLEOTIDE SEQUENCE</scope>
</reference>
<dbReference type="OrthoDB" id="10527050at2759"/>
<dbReference type="Proteomes" id="UP000663829">
    <property type="component" value="Unassembled WGS sequence"/>
</dbReference>
<dbReference type="EMBL" id="CAJNOQ010038102">
    <property type="protein sequence ID" value="CAF1611264.1"/>
    <property type="molecule type" value="Genomic_DNA"/>
</dbReference>
<evidence type="ECO:0000313" key="2">
    <source>
        <dbReference type="EMBL" id="CAF1582727.1"/>
    </source>
</evidence>
<gene>
    <name evidence="3" type="ORF">GPM918_LOCUS43092</name>
    <name evidence="2" type="ORF">OVA965_LOCUS41068</name>
    <name evidence="5" type="ORF">SRO942_LOCUS44491</name>
    <name evidence="4" type="ORF">TMI583_LOCUS42629</name>
</gene>
<dbReference type="Proteomes" id="UP000682733">
    <property type="component" value="Unassembled WGS sequence"/>
</dbReference>
<evidence type="ECO:0000313" key="3">
    <source>
        <dbReference type="EMBL" id="CAF1611264.1"/>
    </source>
</evidence>
<evidence type="ECO:0000313" key="5">
    <source>
        <dbReference type="EMBL" id="CAF4494192.1"/>
    </source>
</evidence>